<protein>
    <recommendedName>
        <fullName evidence="1">2EXR domain-containing protein</fullName>
    </recommendedName>
</protein>
<evidence type="ECO:0000313" key="2">
    <source>
        <dbReference type="EMBL" id="RDW57757.1"/>
    </source>
</evidence>
<dbReference type="InterPro" id="IPR045518">
    <property type="entry name" value="2EXR"/>
</dbReference>
<dbReference type="PANTHER" id="PTHR35910">
    <property type="entry name" value="2EXR DOMAIN-CONTAINING PROTEIN"/>
    <property type="match status" value="1"/>
</dbReference>
<accession>A0A3D8Q7T8</accession>
<dbReference type="Proteomes" id="UP000256328">
    <property type="component" value="Unassembled WGS sequence"/>
</dbReference>
<dbReference type="EMBL" id="PDLN01000022">
    <property type="protein sequence ID" value="RDW57757.1"/>
    <property type="molecule type" value="Genomic_DNA"/>
</dbReference>
<dbReference type="OrthoDB" id="3513892at2759"/>
<comment type="caution">
    <text evidence="2">The sequence shown here is derived from an EMBL/GenBank/DDBJ whole genome shotgun (WGS) entry which is preliminary data.</text>
</comment>
<reference evidence="2 3" key="1">
    <citation type="journal article" date="2018" name="IMA Fungus">
        <title>IMA Genome-F 9: Draft genome sequence of Annulohypoxylon stygium, Aspergillus mulundensis, Berkeleyomyces basicola (syn. Thielaviopsis basicola), Ceratocystis smalleyi, two Cercospora beticola strains, Coleophoma cylindrospora, Fusarium fracticaudum, Phialophora cf. hyalina, and Morchella septimelata.</title>
        <authorList>
            <person name="Wingfield B.D."/>
            <person name="Bills G.F."/>
            <person name="Dong Y."/>
            <person name="Huang W."/>
            <person name="Nel W.J."/>
            <person name="Swalarsk-Parry B.S."/>
            <person name="Vaghefi N."/>
            <person name="Wilken P.M."/>
            <person name="An Z."/>
            <person name="de Beer Z.W."/>
            <person name="De Vos L."/>
            <person name="Chen L."/>
            <person name="Duong T.A."/>
            <person name="Gao Y."/>
            <person name="Hammerbacher A."/>
            <person name="Kikkert J.R."/>
            <person name="Li Y."/>
            <person name="Li H."/>
            <person name="Li K."/>
            <person name="Li Q."/>
            <person name="Liu X."/>
            <person name="Ma X."/>
            <person name="Naidoo K."/>
            <person name="Pethybridge S.J."/>
            <person name="Sun J."/>
            <person name="Steenkamp E.T."/>
            <person name="van der Nest M.A."/>
            <person name="van Wyk S."/>
            <person name="Wingfield M.J."/>
            <person name="Xiong C."/>
            <person name="Yue Q."/>
            <person name="Zhang X."/>
        </authorList>
    </citation>
    <scope>NUCLEOTIDE SEQUENCE [LARGE SCALE GENOMIC DNA]</scope>
    <source>
        <strain evidence="2 3">BP5796</strain>
    </source>
</reference>
<dbReference type="PANTHER" id="PTHR35910:SF6">
    <property type="entry name" value="2EXR DOMAIN-CONTAINING PROTEIN"/>
    <property type="match status" value="1"/>
</dbReference>
<name>A0A3D8Q7T8_9HELO</name>
<sequence length="234" mass="26798">MPATFSVFLDLPIELRSRIWHHALQSPHFIEVHVIIETTRRNNELHFAASDAPALLWACKESRELALAIYIQVSFPSSNYSRRAMYMNPFVDTIYLDHDVLDYGILGLNSLRGGDNDQPNQENPLQFAMWDGIHRVALCSMGAIYHAPTLIKNFRNMQELIFVKEADSNTTNSLIQRARELVSRCDYKELAPEVKVLICRPAFYILARFNTRRGLVNKDCQKGHNAVSAKFVAF</sequence>
<gene>
    <name evidence="2" type="ORF">BP5796_12558</name>
</gene>
<keyword evidence="3" id="KW-1185">Reference proteome</keyword>
<dbReference type="AlphaFoldDB" id="A0A3D8Q7T8"/>
<dbReference type="Pfam" id="PF20150">
    <property type="entry name" value="2EXR"/>
    <property type="match status" value="1"/>
</dbReference>
<proteinExistence type="predicted"/>
<evidence type="ECO:0000259" key="1">
    <source>
        <dbReference type="Pfam" id="PF20150"/>
    </source>
</evidence>
<organism evidence="2 3">
    <name type="scientific">Coleophoma crateriformis</name>
    <dbReference type="NCBI Taxonomy" id="565419"/>
    <lineage>
        <taxon>Eukaryota</taxon>
        <taxon>Fungi</taxon>
        <taxon>Dikarya</taxon>
        <taxon>Ascomycota</taxon>
        <taxon>Pezizomycotina</taxon>
        <taxon>Leotiomycetes</taxon>
        <taxon>Helotiales</taxon>
        <taxon>Dermateaceae</taxon>
        <taxon>Coleophoma</taxon>
    </lineage>
</organism>
<evidence type="ECO:0000313" key="3">
    <source>
        <dbReference type="Proteomes" id="UP000256328"/>
    </source>
</evidence>
<feature type="domain" description="2EXR" evidence="1">
    <location>
        <begin position="5"/>
        <end position="94"/>
    </location>
</feature>